<keyword evidence="2" id="KW-1185">Reference proteome</keyword>
<dbReference type="RefSeq" id="WP_171163391.1">
    <property type="nucleotide sequence ID" value="NZ_CP053073.1"/>
</dbReference>
<dbReference type="Gene3D" id="1.20.58.320">
    <property type="entry name" value="TPR-like"/>
    <property type="match status" value="1"/>
</dbReference>
<dbReference type="InterPro" id="IPR011990">
    <property type="entry name" value="TPR-like_helical_dom_sf"/>
</dbReference>
<dbReference type="EMBL" id="CP053073">
    <property type="protein sequence ID" value="QJR15794.1"/>
    <property type="molecule type" value="Genomic_DNA"/>
</dbReference>
<dbReference type="InterPro" id="IPR010323">
    <property type="entry name" value="DUF924"/>
</dbReference>
<dbReference type="Pfam" id="PF06041">
    <property type="entry name" value="DUF924"/>
    <property type="match status" value="1"/>
</dbReference>
<protein>
    <recommendedName>
        <fullName evidence="3">DUF924 domain-containing protein</fullName>
    </recommendedName>
</protein>
<dbReference type="InParanoid" id="A0A6M4HBD5"/>
<dbReference type="SUPFAM" id="SSF48452">
    <property type="entry name" value="TPR-like"/>
    <property type="match status" value="1"/>
</dbReference>
<evidence type="ECO:0000313" key="2">
    <source>
        <dbReference type="Proteomes" id="UP000503096"/>
    </source>
</evidence>
<reference evidence="1 2" key="1">
    <citation type="submission" date="2020-04" db="EMBL/GenBank/DDBJ databases">
        <title>Usitatibacter rugosus gen. nov., sp. nov. and Usitatibacter palustris sp. nov., novel members of Usitatibacteraceae fam. nov. within the order Nitrosomonadales isolated from soil.</title>
        <authorList>
            <person name="Huber K.J."/>
            <person name="Neumann-Schaal M."/>
            <person name="Geppert A."/>
            <person name="Luckner M."/>
            <person name="Wanner G."/>
            <person name="Overmann J."/>
        </authorList>
    </citation>
    <scope>NUCLEOTIDE SEQUENCE [LARGE SCALE GENOMIC DNA]</scope>
    <source>
        <strain evidence="1 2">Swamp67</strain>
    </source>
</reference>
<proteinExistence type="predicted"/>
<dbReference type="Gene3D" id="1.25.40.10">
    <property type="entry name" value="Tetratricopeptide repeat domain"/>
    <property type="match status" value="1"/>
</dbReference>
<gene>
    <name evidence="1" type="ORF">DSM104440_02620</name>
</gene>
<accession>A0A6M4HBD5</accession>
<evidence type="ECO:0000313" key="1">
    <source>
        <dbReference type="EMBL" id="QJR15794.1"/>
    </source>
</evidence>
<dbReference type="Proteomes" id="UP000503096">
    <property type="component" value="Chromosome"/>
</dbReference>
<sequence>MAADYREVLQFWFTGHATRPEWFRKDAFFDGQIRVRFGELHEEAARGGLTQWEGARESALALLIVLDQFSRNLYRDDARAFAQDARARAIAESMIGKNWHLECAPVERMFVYLPLEHAEDMTAQDRAVALFAELENYPETRGLVQWAEKHRVVIRRFGRFPHRNAALGRASTPEETAFLAEPGSRF</sequence>
<dbReference type="AlphaFoldDB" id="A0A6M4HBD5"/>
<organism evidence="1 2">
    <name type="scientific">Usitatibacter palustris</name>
    <dbReference type="NCBI Taxonomy" id="2732487"/>
    <lineage>
        <taxon>Bacteria</taxon>
        <taxon>Pseudomonadati</taxon>
        <taxon>Pseudomonadota</taxon>
        <taxon>Betaproteobacteria</taxon>
        <taxon>Nitrosomonadales</taxon>
        <taxon>Usitatibacteraceae</taxon>
        <taxon>Usitatibacter</taxon>
    </lineage>
</organism>
<evidence type="ECO:0008006" key="3">
    <source>
        <dbReference type="Google" id="ProtNLM"/>
    </source>
</evidence>
<dbReference type="KEGG" id="upl:DSM104440_02620"/>
<name>A0A6M4HBD5_9PROT</name>